<reference evidence="5" key="3">
    <citation type="submission" date="2010-09" db="EMBL/GenBank/DDBJ databases">
        <title>Annotation of Gaeumannomyces graminis var. tritici R3-111a-1.</title>
        <authorList>
            <consortium name="The Broad Institute Genome Sequencing Platform"/>
            <person name="Ma L.-J."/>
            <person name="Dead R."/>
            <person name="Young S.K."/>
            <person name="Zeng Q."/>
            <person name="Gargeya S."/>
            <person name="Fitzgerald M."/>
            <person name="Haas B."/>
            <person name="Abouelleil A."/>
            <person name="Alvarado L."/>
            <person name="Arachchi H.M."/>
            <person name="Berlin A."/>
            <person name="Brown A."/>
            <person name="Chapman S.B."/>
            <person name="Chen Z."/>
            <person name="Dunbar C."/>
            <person name="Freedman E."/>
            <person name="Gearin G."/>
            <person name="Gellesch M."/>
            <person name="Goldberg J."/>
            <person name="Griggs A."/>
            <person name="Gujja S."/>
            <person name="Heiman D."/>
            <person name="Howarth C."/>
            <person name="Larson L."/>
            <person name="Lui A."/>
            <person name="MacDonald P.J.P."/>
            <person name="Mehta T."/>
            <person name="Montmayeur A."/>
            <person name="Murphy C."/>
            <person name="Neiman D."/>
            <person name="Pearson M."/>
            <person name="Priest M."/>
            <person name="Roberts A."/>
            <person name="Saif S."/>
            <person name="Shea T."/>
            <person name="Shenoy N."/>
            <person name="Sisk P."/>
            <person name="Stolte C."/>
            <person name="Sykes S."/>
            <person name="Yandava C."/>
            <person name="Wortman J."/>
            <person name="Nusbaum C."/>
            <person name="Birren B."/>
        </authorList>
    </citation>
    <scope>NUCLEOTIDE SEQUENCE</scope>
    <source>
        <strain evidence="5">R3-111a-1</strain>
    </source>
</reference>
<dbReference type="EMBL" id="GL385395">
    <property type="protein sequence ID" value="EJT81356.1"/>
    <property type="molecule type" value="Genomic_DNA"/>
</dbReference>
<name>J3NJA5_GAET3</name>
<dbReference type="InterPro" id="IPR001623">
    <property type="entry name" value="DnaJ_domain"/>
</dbReference>
<keyword evidence="2" id="KW-0040">ANK repeat</keyword>
<dbReference type="Gene3D" id="1.10.287.110">
    <property type="entry name" value="DnaJ domain"/>
    <property type="match status" value="1"/>
</dbReference>
<dbReference type="PROSITE" id="PS00636">
    <property type="entry name" value="DNAJ_1"/>
    <property type="match status" value="1"/>
</dbReference>
<dbReference type="STRING" id="644352.J3NJA5"/>
<protein>
    <recommendedName>
        <fullName evidence="4">J domain-containing protein</fullName>
    </recommendedName>
</protein>
<gene>
    <name evidence="6" type="primary">20341797</name>
    <name evidence="5" type="ORF">GGTG_01339</name>
</gene>
<evidence type="ECO:0000259" key="4">
    <source>
        <dbReference type="PROSITE" id="PS50076"/>
    </source>
</evidence>
<dbReference type="InterPro" id="IPR036869">
    <property type="entry name" value="J_dom_sf"/>
</dbReference>
<dbReference type="InterPro" id="IPR056884">
    <property type="entry name" value="NPHP3-like_N"/>
</dbReference>
<dbReference type="InterPro" id="IPR027417">
    <property type="entry name" value="P-loop_NTPase"/>
</dbReference>
<evidence type="ECO:0000256" key="2">
    <source>
        <dbReference type="PROSITE-ProRule" id="PRU00023"/>
    </source>
</evidence>
<dbReference type="Proteomes" id="UP000006039">
    <property type="component" value="Unassembled WGS sequence"/>
</dbReference>
<keyword evidence="1" id="KW-0677">Repeat</keyword>
<dbReference type="PANTHER" id="PTHR10039:SF16">
    <property type="entry name" value="GPI INOSITOL-DEACYLASE"/>
    <property type="match status" value="1"/>
</dbReference>
<dbReference type="InterPro" id="IPR002110">
    <property type="entry name" value="Ankyrin_rpt"/>
</dbReference>
<evidence type="ECO:0000313" key="6">
    <source>
        <dbReference type="EnsemblFungi" id="EJT81356"/>
    </source>
</evidence>
<proteinExistence type="predicted"/>
<dbReference type="Pfam" id="PF00226">
    <property type="entry name" value="DnaJ"/>
    <property type="match status" value="1"/>
</dbReference>
<feature type="compositionally biased region" description="Basic residues" evidence="3">
    <location>
        <begin position="803"/>
        <end position="815"/>
    </location>
</feature>
<reference evidence="6" key="4">
    <citation type="journal article" date="2015" name="G3 (Bethesda)">
        <title>Genome sequences of three phytopathogenic species of the Magnaporthaceae family of fungi.</title>
        <authorList>
            <person name="Okagaki L.H."/>
            <person name="Nunes C.C."/>
            <person name="Sailsbery J."/>
            <person name="Clay B."/>
            <person name="Brown D."/>
            <person name="John T."/>
            <person name="Oh Y."/>
            <person name="Young N."/>
            <person name="Fitzgerald M."/>
            <person name="Haas B.J."/>
            <person name="Zeng Q."/>
            <person name="Young S."/>
            <person name="Adiconis X."/>
            <person name="Fan L."/>
            <person name="Levin J.Z."/>
            <person name="Mitchell T.K."/>
            <person name="Okubara P.A."/>
            <person name="Farman M.L."/>
            <person name="Kohn L.M."/>
            <person name="Birren B."/>
            <person name="Ma L.-J."/>
            <person name="Dean R.A."/>
        </authorList>
    </citation>
    <scope>NUCLEOTIDE SEQUENCE</scope>
    <source>
        <strain evidence="6">R3-111a-1</strain>
    </source>
</reference>
<keyword evidence="7" id="KW-1185">Reference proteome</keyword>
<dbReference type="PRINTS" id="PR00625">
    <property type="entry name" value="JDOMAIN"/>
</dbReference>
<dbReference type="SUPFAM" id="SSF46565">
    <property type="entry name" value="Chaperone J-domain"/>
    <property type="match status" value="1"/>
</dbReference>
<feature type="region of interest" description="Disordered" evidence="3">
    <location>
        <begin position="740"/>
        <end position="815"/>
    </location>
</feature>
<feature type="repeat" description="ANK" evidence="2">
    <location>
        <begin position="940"/>
        <end position="964"/>
    </location>
</feature>
<dbReference type="InterPro" id="IPR031359">
    <property type="entry name" value="NACHT_N"/>
</dbReference>
<dbReference type="EnsemblFungi" id="EJT81356">
    <property type="protein sequence ID" value="EJT81356"/>
    <property type="gene ID" value="GGTG_01339"/>
</dbReference>
<dbReference type="Pfam" id="PF24883">
    <property type="entry name" value="NPHP3_N"/>
    <property type="match status" value="1"/>
</dbReference>
<evidence type="ECO:0000256" key="3">
    <source>
        <dbReference type="SAM" id="MobiDB-lite"/>
    </source>
</evidence>
<dbReference type="PROSITE" id="PS50076">
    <property type="entry name" value="DNAJ_2"/>
    <property type="match status" value="1"/>
</dbReference>
<dbReference type="InterPro" id="IPR018253">
    <property type="entry name" value="DnaJ_domain_CS"/>
</dbReference>
<organism evidence="5">
    <name type="scientific">Gaeumannomyces tritici (strain R3-111a-1)</name>
    <name type="common">Wheat and barley take-all root rot fungus</name>
    <name type="synonym">Gaeumannomyces graminis var. tritici</name>
    <dbReference type="NCBI Taxonomy" id="644352"/>
    <lineage>
        <taxon>Eukaryota</taxon>
        <taxon>Fungi</taxon>
        <taxon>Dikarya</taxon>
        <taxon>Ascomycota</taxon>
        <taxon>Pezizomycotina</taxon>
        <taxon>Sordariomycetes</taxon>
        <taxon>Sordariomycetidae</taxon>
        <taxon>Magnaporthales</taxon>
        <taxon>Magnaporthaceae</taxon>
        <taxon>Gaeumannomyces</taxon>
    </lineage>
</organism>
<evidence type="ECO:0000313" key="5">
    <source>
        <dbReference type="EMBL" id="EJT81356.1"/>
    </source>
</evidence>
<accession>J3NJA5</accession>
<dbReference type="RefSeq" id="XP_009217365.1">
    <property type="nucleotide sequence ID" value="XM_009219101.1"/>
</dbReference>
<feature type="domain" description="J" evidence="4">
    <location>
        <begin position="1577"/>
        <end position="1644"/>
    </location>
</feature>
<dbReference type="HOGENOM" id="CLU_243609_0_0_1"/>
<dbReference type="Pfam" id="PF17100">
    <property type="entry name" value="NACHT_N"/>
    <property type="match status" value="1"/>
</dbReference>
<dbReference type="CDD" id="cd06257">
    <property type="entry name" value="DnaJ"/>
    <property type="match status" value="1"/>
</dbReference>
<evidence type="ECO:0000256" key="1">
    <source>
        <dbReference type="ARBA" id="ARBA00022737"/>
    </source>
</evidence>
<feature type="compositionally biased region" description="Basic residues" evidence="3">
    <location>
        <begin position="756"/>
        <end position="782"/>
    </location>
</feature>
<dbReference type="Gene3D" id="3.40.50.300">
    <property type="entry name" value="P-loop containing nucleotide triphosphate hydrolases"/>
    <property type="match status" value="1"/>
</dbReference>
<reference evidence="6" key="5">
    <citation type="submission" date="2018-04" db="UniProtKB">
        <authorList>
            <consortium name="EnsemblFungi"/>
        </authorList>
    </citation>
    <scope>IDENTIFICATION</scope>
    <source>
        <strain evidence="6">R3-111a-1</strain>
    </source>
</reference>
<dbReference type="PROSITE" id="PS50297">
    <property type="entry name" value="ANK_REP_REGION"/>
    <property type="match status" value="1"/>
</dbReference>
<dbReference type="OrthoDB" id="7464126at2759"/>
<dbReference type="VEuPathDB" id="FungiDB:GGTG_01339"/>
<dbReference type="GeneID" id="20341797"/>
<reference evidence="5" key="2">
    <citation type="submission" date="2010-07" db="EMBL/GenBank/DDBJ databases">
        <authorList>
            <consortium name="The Broad Institute Genome Sequencing Platform"/>
            <consortium name="Broad Institute Genome Sequencing Center for Infectious Disease"/>
            <person name="Ma L.-J."/>
            <person name="Dead R."/>
            <person name="Young S."/>
            <person name="Zeng Q."/>
            <person name="Koehrsen M."/>
            <person name="Alvarado L."/>
            <person name="Berlin A."/>
            <person name="Chapman S.B."/>
            <person name="Chen Z."/>
            <person name="Freedman E."/>
            <person name="Gellesch M."/>
            <person name="Goldberg J."/>
            <person name="Griggs A."/>
            <person name="Gujja S."/>
            <person name="Heilman E.R."/>
            <person name="Heiman D."/>
            <person name="Hepburn T."/>
            <person name="Howarth C."/>
            <person name="Jen D."/>
            <person name="Larson L."/>
            <person name="Mehta T."/>
            <person name="Neiman D."/>
            <person name="Pearson M."/>
            <person name="Roberts A."/>
            <person name="Saif S."/>
            <person name="Shea T."/>
            <person name="Shenoy N."/>
            <person name="Sisk P."/>
            <person name="Stolte C."/>
            <person name="Sykes S."/>
            <person name="Walk T."/>
            <person name="White J."/>
            <person name="Yandava C."/>
            <person name="Haas B."/>
            <person name="Nusbaum C."/>
            <person name="Birren B."/>
        </authorList>
    </citation>
    <scope>NUCLEOTIDE SEQUENCE</scope>
    <source>
        <strain evidence="5">R3-111a-1</strain>
    </source>
</reference>
<evidence type="ECO:0000313" key="7">
    <source>
        <dbReference type="Proteomes" id="UP000006039"/>
    </source>
</evidence>
<dbReference type="SMART" id="SM00271">
    <property type="entry name" value="DnaJ"/>
    <property type="match status" value="1"/>
</dbReference>
<sequence>MSEDTTAQEAALKANRALWRRALANLREGGGAGGAGDNQDAGDDEELTLELVQETLQVAKRLQTQHDKDRTRFTIRNKEYVVAEIFGRIVTRIDAFKSAIDNGVALDVSGQAALPWAAVKLVLGFLVNYQKQKDAVIAGLATVTYVLTYYAELVALYVRNRAAPPSGQNPGDPSQTLIGHLKDSIVAVYARTLQFLGDVIGFYGEQPGPSDEATGKTGNKTTGTSLRNAAHKLQKQLKRKGDALKRAILDTEEPYLASVSDIEAGRTKVDLWVNLVRRETQLQMAELLDGISASLQNRQDRELLDWLSDFSSIRDHANFSFSRLFDAAMWILHLDAYHHWMVSSTASALWIHGSLGSGKSTLMSLIVDGFLTDLRPQPSAPVVFFYCGNLPRTADECARDMLRQLVQLNPSTSPMALKLAHGAGRMPDGRECLDMLNSIITRDNYSVVTFAIDSLDKMASPKDGSPANALTPMGLLLDLVKLAQRKTSQCLVRILVTTQGRNSGVERVFADNRAMLQAREISVDNEAPNNIRHFVEHIVHNWSSADFLPSEPDDLTAKAKSAVIDYVTRGAGKMYLWAILTLNRIRNNPALTRERDVQTQLKQHRLPSDILQSYEKICSGLQSDSAGGLPSSGNAQKAMHLLFSARKRLATHALVEAVCPSVANGRATGAAGYQTTAQDIIQCSGGLIVEDRDEDVFVFFHPSVEQYLESRPDYLLQSNAAMAKACVSYLLEFSTLAQRARGRGRNTKGPSDSRLRNRSRSRSRSRRRQSRAGGRSRSRSRSRSWSGDGDGDRDVAPSYSVSRGRRQPLRTNRRQKVSGDDLVLQDFEEYAHIYWATHLAASRAAGKQVADYQQLLTDTSMLLDGRGLAWMQGVHKLLSQRPMEFYGATVELQLQQCMCSHSRAWLLVSAVYGLPELVEPRLKWDRPPSWWNNREVVNDSGSSALHLAAKFAHIPLLNLLVKIGIYPQVFWERDGEQKYALQHALENVTSPPTKQELKTWIDLYRTPMPTSEIVPTAIRSAMQNPFCAEELVDVMFRLFPSIQYDNKLLLEAAVSYAHCSVGLLNKIVTTDSELGESILIAAARCSSDTRTLSTRMGIWDRLVPEGQGKRLVTDQVVVAAIKAGNVDLTDRLLDVSDLVVSSQMLELAVAHPRHALGLVEVLLAGDEVVETTESILASALSNPAVSTDLLKLLPKPRHEINITEPMLVLMAGNRACGGELLHYIARMSRIRVGKPTAPVFQTALGVLNLPFLEEMRKLCRGRLSDRYKLDKEELLLALRQPFGGSGLDQPLAACYPTTPTPLTRPERSWDSQMAEAMKLLASCFEGDWLAPVIEFEDTWPMAEHHGPAVMGFLFTATHENIPPPPIELLLAAARNRQYGPEIFELISKAPGCGIGALLHRYPEVATEVIHRGAARLLKYIQERKSDPFGRSAGLNMRAAASNPDPGVAKIIFGKFIPVKMEDLVTAAGNSDDVLECLMEMPTAPRERPAQLLTAIAGGCKRTRTLRRALEGSTVQLGTGGTLDADLALAAASNRHGIEMLIFVLACSSSQLGRHGRSGGTPTPAPSLADKLGTLPPDPYKVLDLPNNAKLDVIRKRYREQVLKCHPDKVPEAERAEAIKRFSAVQNAWEILGDAGKREDYHELVQQHKLAEKRRPEISSSMFERAAANTGAAPEMLRVLLNRCADEDVDKLITRKVLAAAASNVREGAEALRVLLMEGSAATRVDEHVRAAARTEEAREVLAKAREEVLEMIMGRGEVKQNKEARRGLPLI</sequence>
<reference evidence="7" key="1">
    <citation type="submission" date="2010-07" db="EMBL/GenBank/DDBJ databases">
        <title>The genome sequence of Gaeumannomyces graminis var. tritici strain R3-111a-1.</title>
        <authorList>
            <consortium name="The Broad Institute Genome Sequencing Platform"/>
            <person name="Ma L.-J."/>
            <person name="Dead R."/>
            <person name="Young S."/>
            <person name="Zeng Q."/>
            <person name="Koehrsen M."/>
            <person name="Alvarado L."/>
            <person name="Berlin A."/>
            <person name="Chapman S.B."/>
            <person name="Chen Z."/>
            <person name="Freedman E."/>
            <person name="Gellesch M."/>
            <person name="Goldberg J."/>
            <person name="Griggs A."/>
            <person name="Gujja S."/>
            <person name="Heilman E.R."/>
            <person name="Heiman D."/>
            <person name="Hepburn T."/>
            <person name="Howarth C."/>
            <person name="Jen D."/>
            <person name="Larson L."/>
            <person name="Mehta T."/>
            <person name="Neiman D."/>
            <person name="Pearson M."/>
            <person name="Roberts A."/>
            <person name="Saif S."/>
            <person name="Shea T."/>
            <person name="Shenoy N."/>
            <person name="Sisk P."/>
            <person name="Stolte C."/>
            <person name="Sykes S."/>
            <person name="Walk T."/>
            <person name="White J."/>
            <person name="Yandava C."/>
            <person name="Haas B."/>
            <person name="Nusbaum C."/>
            <person name="Birren B."/>
        </authorList>
    </citation>
    <scope>NUCLEOTIDE SEQUENCE [LARGE SCALE GENOMIC DNA]</scope>
    <source>
        <strain evidence="7">R3-111a-1</strain>
    </source>
</reference>
<dbReference type="eggNOG" id="ENOG502R7Q4">
    <property type="taxonomic scope" value="Eukaryota"/>
</dbReference>
<dbReference type="PANTHER" id="PTHR10039">
    <property type="entry name" value="AMELOGENIN"/>
    <property type="match status" value="1"/>
</dbReference>
<dbReference type="PROSITE" id="PS50088">
    <property type="entry name" value="ANK_REPEAT"/>
    <property type="match status" value="1"/>
</dbReference>